<evidence type="ECO:0000259" key="6">
    <source>
        <dbReference type="Pfam" id="PF13086"/>
    </source>
</evidence>
<gene>
    <name evidence="8" type="ORF">PISL3812_08651</name>
</gene>
<dbReference type="Pfam" id="PF13086">
    <property type="entry name" value="AAA_11"/>
    <property type="match status" value="1"/>
</dbReference>
<dbReference type="STRING" id="28573.A0A0U1M985"/>
<dbReference type="AlphaFoldDB" id="A0A0U1M985"/>
<feature type="domain" description="DNA2/NAM7 helicase helicase" evidence="6">
    <location>
        <begin position="181"/>
        <end position="438"/>
    </location>
</feature>
<evidence type="ECO:0000256" key="4">
    <source>
        <dbReference type="ARBA" id="ARBA00022806"/>
    </source>
</evidence>
<evidence type="ECO:0000256" key="2">
    <source>
        <dbReference type="ARBA" id="ARBA00022741"/>
    </source>
</evidence>
<dbReference type="CDD" id="cd18808">
    <property type="entry name" value="SF1_C_Upf1"/>
    <property type="match status" value="1"/>
</dbReference>
<dbReference type="Proteomes" id="UP000054383">
    <property type="component" value="Unassembled WGS sequence"/>
</dbReference>
<dbReference type="GO" id="GO:0043139">
    <property type="term" value="F:5'-3' DNA helicase activity"/>
    <property type="evidence" value="ECO:0007669"/>
    <property type="project" value="TreeGrafter"/>
</dbReference>
<dbReference type="SUPFAM" id="SSF52540">
    <property type="entry name" value="P-loop containing nucleoside triphosphate hydrolases"/>
    <property type="match status" value="1"/>
</dbReference>
<dbReference type="Pfam" id="PF13087">
    <property type="entry name" value="AAA_12"/>
    <property type="match status" value="1"/>
</dbReference>
<keyword evidence="5" id="KW-0067">ATP-binding</keyword>
<feature type="domain" description="DNA2/NAM7 helicase-like C-terminal" evidence="7">
    <location>
        <begin position="453"/>
        <end position="663"/>
    </location>
</feature>
<evidence type="ECO:0000313" key="9">
    <source>
        <dbReference type="Proteomes" id="UP000054383"/>
    </source>
</evidence>
<dbReference type="InterPro" id="IPR027417">
    <property type="entry name" value="P-loop_NTPase"/>
</dbReference>
<evidence type="ECO:0000313" key="8">
    <source>
        <dbReference type="EMBL" id="CRG91601.1"/>
    </source>
</evidence>
<dbReference type="Gene3D" id="3.40.50.300">
    <property type="entry name" value="P-loop containing nucleotide triphosphate hydrolases"/>
    <property type="match status" value="2"/>
</dbReference>
<evidence type="ECO:0000259" key="7">
    <source>
        <dbReference type="Pfam" id="PF13087"/>
    </source>
</evidence>
<protein>
    <submittedName>
        <fullName evidence="8">ATP-dependent helicase NAM7</fullName>
    </submittedName>
</protein>
<dbReference type="InterPro" id="IPR047187">
    <property type="entry name" value="SF1_C_Upf1"/>
</dbReference>
<dbReference type="InterPro" id="IPR041679">
    <property type="entry name" value="DNA2/NAM7-like_C"/>
</dbReference>
<keyword evidence="3" id="KW-0378">Hydrolase</keyword>
<organism evidence="8 9">
    <name type="scientific">Talaromyces islandicus</name>
    <name type="common">Penicillium islandicum</name>
    <dbReference type="NCBI Taxonomy" id="28573"/>
    <lineage>
        <taxon>Eukaryota</taxon>
        <taxon>Fungi</taxon>
        <taxon>Dikarya</taxon>
        <taxon>Ascomycota</taxon>
        <taxon>Pezizomycotina</taxon>
        <taxon>Eurotiomycetes</taxon>
        <taxon>Eurotiomycetidae</taxon>
        <taxon>Eurotiales</taxon>
        <taxon>Trichocomaceae</taxon>
        <taxon>Talaromyces</taxon>
        <taxon>Talaromyces sect. Islandici</taxon>
    </lineage>
</organism>
<dbReference type="EMBL" id="CVMT01000010">
    <property type="protein sequence ID" value="CRG91601.1"/>
    <property type="molecule type" value="Genomic_DNA"/>
</dbReference>
<dbReference type="GO" id="GO:0005524">
    <property type="term" value="F:ATP binding"/>
    <property type="evidence" value="ECO:0007669"/>
    <property type="project" value="UniProtKB-KW"/>
</dbReference>
<dbReference type="InterPro" id="IPR041677">
    <property type="entry name" value="DNA2/NAM7_AAA_11"/>
</dbReference>
<name>A0A0U1M985_TALIS</name>
<accession>A0A0U1M985</accession>
<evidence type="ECO:0000256" key="1">
    <source>
        <dbReference type="ARBA" id="ARBA00007913"/>
    </source>
</evidence>
<reference evidence="8 9" key="1">
    <citation type="submission" date="2015-04" db="EMBL/GenBank/DDBJ databases">
        <authorList>
            <person name="Syromyatnikov M.Y."/>
            <person name="Popov V.N."/>
        </authorList>
    </citation>
    <scope>NUCLEOTIDE SEQUENCE [LARGE SCALE GENOMIC DNA]</scope>
    <source>
        <strain evidence="8">WF-38-12</strain>
    </source>
</reference>
<dbReference type="PANTHER" id="PTHR43788:SF8">
    <property type="entry name" value="DNA-BINDING PROTEIN SMUBP-2"/>
    <property type="match status" value="1"/>
</dbReference>
<keyword evidence="2" id="KW-0547">Nucleotide-binding</keyword>
<evidence type="ECO:0000256" key="5">
    <source>
        <dbReference type="ARBA" id="ARBA00022840"/>
    </source>
</evidence>
<evidence type="ECO:0000256" key="3">
    <source>
        <dbReference type="ARBA" id="ARBA00022801"/>
    </source>
</evidence>
<keyword evidence="9" id="KW-1185">Reference proteome</keyword>
<proteinExistence type="inferred from homology"/>
<dbReference type="PANTHER" id="PTHR43788">
    <property type="entry name" value="DNA2/NAM7 HELICASE FAMILY MEMBER"/>
    <property type="match status" value="1"/>
</dbReference>
<dbReference type="GO" id="GO:0016787">
    <property type="term" value="F:hydrolase activity"/>
    <property type="evidence" value="ECO:0007669"/>
    <property type="project" value="UniProtKB-KW"/>
</dbReference>
<keyword evidence="4 8" id="KW-0347">Helicase</keyword>
<comment type="similarity">
    <text evidence="1">Belongs to the DNA2/NAM7 helicase family.</text>
</comment>
<dbReference type="InterPro" id="IPR050534">
    <property type="entry name" value="Coronavir_polyprotein_1ab"/>
</dbReference>
<sequence length="754" mass="84033">MHVQRLTGVDHRIVLLPYPQKDLFLGAVTFGKVCNDATPSSVVYQSPMIPDGTPCTVVVAHHSASGKRRLKLRGVTAPRGIDISVSYDLVVLLSPTGDTARYLTFGIERKFSCKLKFHISEENVKAQIKAINTLRTEEFSRWHPILLNSDYVALPSVNVFEIPLNEVKAECRKVLKMRRWNKEQAEVFELLRKVPGNGFAFIEGIFGCGKTLVQAALAKLITALGLQVFIVAPTSAALQAVSQVLSEVAPELRTARIVFSGAEALKNYEVQETDTLDPEIAIMSHHIDNLVSTCLSQGAGLQFTYRETLQSDLEEYCAVAEYVRLKDENFSALPRESKDKTSSESIKKERAIFRKALATLKSTVVSGLQVLLCTNQLAASDLVRQNFGVETKGIVIIADEDGQTLEPTAWLPITLLRHADDIKAILRFGDRHQLPPLAIPAFSNFSEFAPQINRSLFDRHLRQHPPAVSLNTQYRMIPDLSAFPNSYTYQDRLRDGSSCRSITLDPLFEERFVEWPKGRLPKDAMLRNDIVRRVGITVSGSVVHSDPVSCSRSNKQHVKAVRDLLMTVFKEAPYPEALIAIIVPYNAQRALYFAVIKDLKLLTKLPYAKLPRVSTVDSMQGHESDIVLLDWVCGEADGLGFLKDDRRINVGLTRARSSLIVLYNDACIEASIRYDGLQRKKRAHVSQVVEHWTELKRSPRVLELEYENDATPESASGSAVETGTLGDEAGSEGWIAESGAWERAGFVKHLPIFE</sequence>
<dbReference type="OrthoDB" id="4526772at2759"/>